<dbReference type="RefSeq" id="WP_344440798.1">
    <property type="nucleotide sequence ID" value="NZ_BAAALF010000022.1"/>
</dbReference>
<proteinExistence type="inferred from homology"/>
<keyword evidence="2 4" id="KW-0808">Transferase</keyword>
<dbReference type="InterPro" id="IPR008278">
    <property type="entry name" value="4-PPantetheinyl_Trfase_dom"/>
</dbReference>
<name>A0ABN1VZF7_9ACTN</name>
<evidence type="ECO:0000313" key="5">
    <source>
        <dbReference type="Proteomes" id="UP001500037"/>
    </source>
</evidence>
<evidence type="ECO:0000256" key="2">
    <source>
        <dbReference type="ARBA" id="ARBA00022679"/>
    </source>
</evidence>
<dbReference type="EMBL" id="BAAALF010000022">
    <property type="protein sequence ID" value="GAA1228535.1"/>
    <property type="molecule type" value="Genomic_DNA"/>
</dbReference>
<dbReference type="SUPFAM" id="SSF56214">
    <property type="entry name" value="4'-phosphopantetheinyl transferase"/>
    <property type="match status" value="2"/>
</dbReference>
<dbReference type="InterPro" id="IPR037143">
    <property type="entry name" value="4-PPantetheinyl_Trfase_dom_sf"/>
</dbReference>
<accession>A0ABN1VZF7</accession>
<dbReference type="GO" id="GO:0016740">
    <property type="term" value="F:transferase activity"/>
    <property type="evidence" value="ECO:0007669"/>
    <property type="project" value="UniProtKB-KW"/>
</dbReference>
<evidence type="ECO:0000256" key="1">
    <source>
        <dbReference type="ARBA" id="ARBA00010990"/>
    </source>
</evidence>
<reference evidence="4 5" key="1">
    <citation type="journal article" date="2019" name="Int. J. Syst. Evol. Microbiol.">
        <title>The Global Catalogue of Microorganisms (GCM) 10K type strain sequencing project: providing services to taxonomists for standard genome sequencing and annotation.</title>
        <authorList>
            <consortium name="The Broad Institute Genomics Platform"/>
            <consortium name="The Broad Institute Genome Sequencing Center for Infectious Disease"/>
            <person name="Wu L."/>
            <person name="Ma J."/>
        </authorList>
    </citation>
    <scope>NUCLEOTIDE SEQUENCE [LARGE SCALE GENOMIC DNA]</scope>
    <source>
        <strain evidence="4 5">JCM 13004</strain>
    </source>
</reference>
<dbReference type="Proteomes" id="UP001500037">
    <property type="component" value="Unassembled WGS sequence"/>
</dbReference>
<feature type="domain" description="4'-phosphopantetheinyl transferase" evidence="3">
    <location>
        <begin position="123"/>
        <end position="180"/>
    </location>
</feature>
<comment type="similarity">
    <text evidence="1">Belongs to the P-Pant transferase superfamily. Gsp/Sfp/HetI/AcpT family.</text>
</comment>
<protein>
    <submittedName>
        <fullName evidence="4">4'-phosphopantetheinyl transferase superfamily protein</fullName>
    </submittedName>
</protein>
<organism evidence="4 5">
    <name type="scientific">Kitasatospora nipponensis</name>
    <dbReference type="NCBI Taxonomy" id="258049"/>
    <lineage>
        <taxon>Bacteria</taxon>
        <taxon>Bacillati</taxon>
        <taxon>Actinomycetota</taxon>
        <taxon>Actinomycetes</taxon>
        <taxon>Kitasatosporales</taxon>
        <taxon>Streptomycetaceae</taxon>
        <taxon>Kitasatospora</taxon>
    </lineage>
</organism>
<keyword evidence="5" id="KW-1185">Reference proteome</keyword>
<dbReference type="PANTHER" id="PTHR12215:SF10">
    <property type="entry name" value="L-AMINOADIPATE-SEMIALDEHYDE DEHYDROGENASE-PHOSPHOPANTETHEINYL TRANSFERASE"/>
    <property type="match status" value="1"/>
</dbReference>
<dbReference type="PANTHER" id="PTHR12215">
    <property type="entry name" value="PHOSPHOPANTETHEINE TRANSFERASE"/>
    <property type="match status" value="1"/>
</dbReference>
<evidence type="ECO:0000313" key="4">
    <source>
        <dbReference type="EMBL" id="GAA1228535.1"/>
    </source>
</evidence>
<dbReference type="Pfam" id="PF01648">
    <property type="entry name" value="ACPS"/>
    <property type="match status" value="1"/>
</dbReference>
<dbReference type="Gene3D" id="3.90.470.20">
    <property type="entry name" value="4'-phosphopantetheinyl transferase domain"/>
    <property type="match status" value="1"/>
</dbReference>
<gene>
    <name evidence="4" type="ORF">GCM10009665_18710</name>
</gene>
<evidence type="ECO:0000259" key="3">
    <source>
        <dbReference type="Pfam" id="PF01648"/>
    </source>
</evidence>
<sequence>MDPARCLPARGETHLWYGGHDEPGAEPHRDLEVLSADERHRCARFSGRADRARYAAAWAGVRRVLAGYLGGSPAALRFEHHGPFEGGEQRRQPYLRTGEGAALRISVARSEGRWLLALAVGDPVGVDLEHLRDFDTAGLIERCLAPEERRRVNSLPAAERGDAFLRAWTRKEALMKAAALPRGTAPHRLPVHPTRYGPVPVGLPGEPPQGPPGWTVRDLVLPSAAERAALARPLHCTGPVRWHDLAATGPPATGGPAAAARHFAAATEKAAAPGA</sequence>
<comment type="caution">
    <text evidence="4">The sequence shown here is derived from an EMBL/GenBank/DDBJ whole genome shotgun (WGS) entry which is preliminary data.</text>
</comment>
<dbReference type="InterPro" id="IPR050559">
    <property type="entry name" value="P-Pant_transferase_sf"/>
</dbReference>